<dbReference type="CDD" id="cd22918">
    <property type="entry name" value="HFD_TAF8"/>
    <property type="match status" value="1"/>
</dbReference>
<dbReference type="EMBL" id="CAACVG010000408">
    <property type="protein sequence ID" value="VEN34029.1"/>
    <property type="molecule type" value="Genomic_DNA"/>
</dbReference>
<dbReference type="InterPro" id="IPR037818">
    <property type="entry name" value="TAF8"/>
</dbReference>
<proteinExistence type="inferred from homology"/>
<accession>A0A653BF36</accession>
<sequence length="290" mass="32497">MDPHQSSYRKVLSAAVASTLLENGFDTVDKDCLGTLTEMMQAFICEIANLSKSYCELSGRSEPIIADVILGFVEMGFNFNKLDSYLKGTKHAVLPNLQPQQQQKLYNMLAAGTKQPLPPHIPPHLPQFPDPHAYVRTPTHKQPIIDYESVREKAAVQKRDIEKALTKFLAKTSTTHNLFDSDEANIFPLIACKPSHPPYLSALLPQDQIFDPEDLDVDPKSQIVQQQKNHDKAKKQKEIKKEVKVEPVENQDVSQNESVKSDDNIANVSYIDNPYLAATKLPSSQSMDIT</sequence>
<organism evidence="9 10">
    <name type="scientific">Callosobruchus maculatus</name>
    <name type="common">Southern cowpea weevil</name>
    <name type="synonym">Pulse bruchid</name>
    <dbReference type="NCBI Taxonomy" id="64391"/>
    <lineage>
        <taxon>Eukaryota</taxon>
        <taxon>Metazoa</taxon>
        <taxon>Ecdysozoa</taxon>
        <taxon>Arthropoda</taxon>
        <taxon>Hexapoda</taxon>
        <taxon>Insecta</taxon>
        <taxon>Pterygota</taxon>
        <taxon>Neoptera</taxon>
        <taxon>Endopterygota</taxon>
        <taxon>Coleoptera</taxon>
        <taxon>Polyphaga</taxon>
        <taxon>Cucujiformia</taxon>
        <taxon>Chrysomeloidea</taxon>
        <taxon>Chrysomelidae</taxon>
        <taxon>Bruchinae</taxon>
        <taxon>Bruchini</taxon>
        <taxon>Callosobruchus</taxon>
    </lineage>
</organism>
<dbReference type="OrthoDB" id="2193813at2759"/>
<dbReference type="InterPro" id="IPR019473">
    <property type="entry name" value="TFIID_su8_C"/>
</dbReference>
<evidence type="ECO:0000256" key="3">
    <source>
        <dbReference type="ARBA" id="ARBA00017307"/>
    </source>
</evidence>
<dbReference type="Pfam" id="PF10406">
    <property type="entry name" value="TAF8_C"/>
    <property type="match status" value="1"/>
</dbReference>
<dbReference type="InterPro" id="IPR006565">
    <property type="entry name" value="BTP"/>
</dbReference>
<reference evidence="9 10" key="1">
    <citation type="submission" date="2019-01" db="EMBL/GenBank/DDBJ databases">
        <authorList>
            <person name="Sayadi A."/>
        </authorList>
    </citation>
    <scope>NUCLEOTIDE SEQUENCE [LARGE SCALE GENOMIC DNA]</scope>
</reference>
<comment type="similarity">
    <text evidence="2">Belongs to the TAF8 family.</text>
</comment>
<dbReference type="GO" id="GO:0046982">
    <property type="term" value="F:protein heterodimerization activity"/>
    <property type="evidence" value="ECO:0007669"/>
    <property type="project" value="InterPro"/>
</dbReference>
<evidence type="ECO:0000256" key="2">
    <source>
        <dbReference type="ARBA" id="ARBA00008767"/>
    </source>
</evidence>
<evidence type="ECO:0000313" key="10">
    <source>
        <dbReference type="Proteomes" id="UP000410492"/>
    </source>
</evidence>
<keyword evidence="6" id="KW-0539">Nucleus</keyword>
<dbReference type="AlphaFoldDB" id="A0A653BF36"/>
<dbReference type="PANTHER" id="PTHR46469:SF1">
    <property type="entry name" value="TRANSCRIPTION INITIATION FACTOR TFIID SUBUNIT 8"/>
    <property type="match status" value="1"/>
</dbReference>
<evidence type="ECO:0000256" key="5">
    <source>
        <dbReference type="ARBA" id="ARBA00023163"/>
    </source>
</evidence>
<dbReference type="Pfam" id="PF07524">
    <property type="entry name" value="Bromo_TP"/>
    <property type="match status" value="1"/>
</dbReference>
<dbReference type="SMART" id="SM00576">
    <property type="entry name" value="BTP"/>
    <property type="match status" value="1"/>
</dbReference>
<dbReference type="GO" id="GO:0006367">
    <property type="term" value="P:transcription initiation at RNA polymerase II promoter"/>
    <property type="evidence" value="ECO:0007669"/>
    <property type="project" value="TreeGrafter"/>
</dbReference>
<keyword evidence="10" id="KW-1185">Reference proteome</keyword>
<evidence type="ECO:0000256" key="6">
    <source>
        <dbReference type="ARBA" id="ARBA00023242"/>
    </source>
</evidence>
<dbReference type="CDD" id="cd08049">
    <property type="entry name" value="TAF8"/>
    <property type="match status" value="1"/>
</dbReference>
<evidence type="ECO:0000256" key="7">
    <source>
        <dbReference type="SAM" id="MobiDB-lite"/>
    </source>
</evidence>
<keyword evidence="5" id="KW-0804">Transcription</keyword>
<name>A0A653BF36_CALMS</name>
<dbReference type="GO" id="GO:0005669">
    <property type="term" value="C:transcription factor TFIID complex"/>
    <property type="evidence" value="ECO:0007669"/>
    <property type="project" value="InterPro"/>
</dbReference>
<keyword evidence="4" id="KW-0805">Transcription regulation</keyword>
<protein>
    <recommendedName>
        <fullName evidence="3">Transcription initiation factor TFIID subunit 8</fullName>
    </recommendedName>
</protein>
<evidence type="ECO:0000259" key="8">
    <source>
        <dbReference type="SMART" id="SM00576"/>
    </source>
</evidence>
<comment type="subcellular location">
    <subcellularLocation>
        <location evidence="1">Nucleus</location>
    </subcellularLocation>
</comment>
<dbReference type="PANTHER" id="PTHR46469">
    <property type="entry name" value="TRANSCRIPTION INITIATION FACTOR TFIID SUBUNIT 8"/>
    <property type="match status" value="1"/>
</dbReference>
<gene>
    <name evidence="9" type="ORF">CALMAC_LOCUS370</name>
</gene>
<feature type="region of interest" description="Disordered" evidence="7">
    <location>
        <begin position="221"/>
        <end position="261"/>
    </location>
</feature>
<evidence type="ECO:0000313" key="9">
    <source>
        <dbReference type="EMBL" id="VEN34029.1"/>
    </source>
</evidence>
<evidence type="ECO:0000256" key="4">
    <source>
        <dbReference type="ARBA" id="ARBA00023015"/>
    </source>
</evidence>
<evidence type="ECO:0000256" key="1">
    <source>
        <dbReference type="ARBA" id="ARBA00004123"/>
    </source>
</evidence>
<dbReference type="Proteomes" id="UP000410492">
    <property type="component" value="Unassembled WGS sequence"/>
</dbReference>
<feature type="domain" description="Bromodomain associated" evidence="8">
    <location>
        <begin position="5"/>
        <end position="81"/>
    </location>
</feature>
<dbReference type="Gene3D" id="1.10.20.10">
    <property type="entry name" value="Histone, subunit A"/>
    <property type="match status" value="1"/>
</dbReference>
<dbReference type="InterPro" id="IPR009072">
    <property type="entry name" value="Histone-fold"/>
</dbReference>